<evidence type="ECO:0000256" key="2">
    <source>
        <dbReference type="ARBA" id="ARBA00022670"/>
    </source>
</evidence>
<feature type="domain" description="Peptidase A1" evidence="5">
    <location>
        <begin position="115"/>
        <end position="440"/>
    </location>
</feature>
<evidence type="ECO:0000256" key="1">
    <source>
        <dbReference type="ARBA" id="ARBA00007447"/>
    </source>
</evidence>
<dbReference type="GO" id="GO:0005576">
    <property type="term" value="C:extracellular region"/>
    <property type="evidence" value="ECO:0007669"/>
    <property type="project" value="TreeGrafter"/>
</dbReference>
<keyword evidence="2" id="KW-0645">Protease</keyword>
<dbReference type="AlphaFoldDB" id="A0AAE0A325"/>
<dbReference type="GO" id="GO:0006508">
    <property type="term" value="P:proteolysis"/>
    <property type="evidence" value="ECO:0007669"/>
    <property type="project" value="UniProtKB-KW"/>
</dbReference>
<evidence type="ECO:0000256" key="4">
    <source>
        <dbReference type="SAM" id="Phobius"/>
    </source>
</evidence>
<evidence type="ECO:0000256" key="3">
    <source>
        <dbReference type="ARBA" id="ARBA00022801"/>
    </source>
</evidence>
<dbReference type="Gene3D" id="2.40.70.10">
    <property type="entry name" value="Acid Proteases"/>
    <property type="match status" value="2"/>
</dbReference>
<protein>
    <recommendedName>
        <fullName evidence="5">Peptidase A1 domain-containing protein</fullName>
    </recommendedName>
</protein>
<dbReference type="SUPFAM" id="SSF50630">
    <property type="entry name" value="Acid proteases"/>
    <property type="match status" value="1"/>
</dbReference>
<feature type="transmembrane region" description="Helical" evidence="4">
    <location>
        <begin position="15"/>
        <end position="35"/>
    </location>
</feature>
<dbReference type="InterPro" id="IPR033121">
    <property type="entry name" value="PEPTIDASE_A1"/>
</dbReference>
<gene>
    <name evidence="6" type="ORF">Dsin_022980</name>
</gene>
<proteinExistence type="inferred from homology"/>
<dbReference type="InterPro" id="IPR032799">
    <property type="entry name" value="TAXi_C"/>
</dbReference>
<dbReference type="Proteomes" id="UP001281410">
    <property type="component" value="Unassembled WGS sequence"/>
</dbReference>
<keyword evidence="4" id="KW-0472">Membrane</keyword>
<dbReference type="PROSITE" id="PS51767">
    <property type="entry name" value="PEPTIDASE_A1"/>
    <property type="match status" value="1"/>
</dbReference>
<comment type="caution">
    <text evidence="6">The sequence shown here is derived from an EMBL/GenBank/DDBJ whole genome shotgun (WGS) entry which is preliminary data.</text>
</comment>
<dbReference type="EMBL" id="JANJYJ010000007">
    <property type="protein sequence ID" value="KAK3199565.1"/>
    <property type="molecule type" value="Genomic_DNA"/>
</dbReference>
<dbReference type="PANTHER" id="PTHR47967">
    <property type="entry name" value="OS07G0603500 PROTEIN-RELATED"/>
    <property type="match status" value="1"/>
</dbReference>
<evidence type="ECO:0000259" key="5">
    <source>
        <dbReference type="PROSITE" id="PS51767"/>
    </source>
</evidence>
<organism evidence="6 7">
    <name type="scientific">Dipteronia sinensis</name>
    <dbReference type="NCBI Taxonomy" id="43782"/>
    <lineage>
        <taxon>Eukaryota</taxon>
        <taxon>Viridiplantae</taxon>
        <taxon>Streptophyta</taxon>
        <taxon>Embryophyta</taxon>
        <taxon>Tracheophyta</taxon>
        <taxon>Spermatophyta</taxon>
        <taxon>Magnoliopsida</taxon>
        <taxon>eudicotyledons</taxon>
        <taxon>Gunneridae</taxon>
        <taxon>Pentapetalae</taxon>
        <taxon>rosids</taxon>
        <taxon>malvids</taxon>
        <taxon>Sapindales</taxon>
        <taxon>Sapindaceae</taxon>
        <taxon>Hippocastanoideae</taxon>
        <taxon>Acereae</taxon>
        <taxon>Dipteronia</taxon>
    </lineage>
</organism>
<dbReference type="InterPro" id="IPR032861">
    <property type="entry name" value="TAXi_N"/>
</dbReference>
<dbReference type="Pfam" id="PF14541">
    <property type="entry name" value="TAXi_C"/>
    <property type="match status" value="1"/>
</dbReference>
<dbReference type="Pfam" id="PF14543">
    <property type="entry name" value="TAXi_N"/>
    <property type="match status" value="1"/>
</dbReference>
<name>A0AAE0A325_9ROSI</name>
<evidence type="ECO:0000313" key="7">
    <source>
        <dbReference type="Proteomes" id="UP001281410"/>
    </source>
</evidence>
<dbReference type="PANTHER" id="PTHR47967:SF123">
    <property type="entry name" value="ASPARTIC PROTEINASE NEPENTHESIN-1-LIKE"/>
    <property type="match status" value="1"/>
</dbReference>
<keyword evidence="7" id="KW-1185">Reference proteome</keyword>
<comment type="similarity">
    <text evidence="1">Belongs to the peptidase A1 family.</text>
</comment>
<dbReference type="GO" id="GO:0008233">
    <property type="term" value="F:peptidase activity"/>
    <property type="evidence" value="ECO:0007669"/>
    <property type="project" value="UniProtKB-KW"/>
</dbReference>
<dbReference type="InterPro" id="IPR051708">
    <property type="entry name" value="Plant_Aspart_Prot_A1"/>
</dbReference>
<evidence type="ECO:0000313" key="6">
    <source>
        <dbReference type="EMBL" id="KAK3199565.1"/>
    </source>
</evidence>
<accession>A0AAE0A325</accession>
<sequence length="453" mass="50881">MLDCLRGSSSFTCKMSSLMIQSFPVATLILCLVIFSKFHFSTSKSSGFSFKLIPRDSPGSPLYPGNLTRFERIQRLAKFSHARVNYVTSLSTTTRNATVNPDNFFLGLIRDHWFYIAAVDIGIPAKQASSSYRKLPCYHPFCSGENKLYQCVNDECVYTTQYLTGSVTSGVASLESFRFHDFNGGPNFISSSMIFGCSNDNHNFKFSERGMISGIMGFSLSPDSLVSQLAYHINRRFSYCMSPFSEGIVYPLNLRFGEDIPSHIGNVQTTPFYMLHNQYFYMLNLLDISINSRRMNFPAGTFQGAPDGSTLGFFIDSGAPITVINQRTNFVNAYAAVMQLLQIHYDSLGLERTVHSSGSEEKYELCYKDKPVFQQHPTITYHFEGADYTVNSKFTGIHFVEQGYFCVTILPGTGGSVLGAYHQQNMRIIHDGNINSIQFYPENCVDDHTIGED</sequence>
<keyword evidence="3" id="KW-0378">Hydrolase</keyword>
<reference evidence="6" key="1">
    <citation type="journal article" date="2023" name="Plant J.">
        <title>Genome sequences and population genomics provide insights into the demographic history, inbreeding, and mutation load of two 'living fossil' tree species of Dipteronia.</title>
        <authorList>
            <person name="Feng Y."/>
            <person name="Comes H.P."/>
            <person name="Chen J."/>
            <person name="Zhu S."/>
            <person name="Lu R."/>
            <person name="Zhang X."/>
            <person name="Li P."/>
            <person name="Qiu J."/>
            <person name="Olsen K.M."/>
            <person name="Qiu Y."/>
        </authorList>
    </citation>
    <scope>NUCLEOTIDE SEQUENCE</scope>
    <source>
        <strain evidence="6">NBL</strain>
    </source>
</reference>
<dbReference type="InterPro" id="IPR021109">
    <property type="entry name" value="Peptidase_aspartic_dom_sf"/>
</dbReference>
<keyword evidence="4" id="KW-0812">Transmembrane</keyword>
<keyword evidence="4" id="KW-1133">Transmembrane helix</keyword>